<accession>A0A9Q0GKA2</accession>
<protein>
    <submittedName>
        <fullName evidence="1">Uncharacterized protein</fullName>
    </submittedName>
</protein>
<gene>
    <name evidence="1" type="ORF">NE237_016303</name>
</gene>
<dbReference type="EMBL" id="JAMYWD010001799">
    <property type="protein sequence ID" value="KAJ4941319.1"/>
    <property type="molecule type" value="Genomic_DNA"/>
</dbReference>
<keyword evidence="2" id="KW-1185">Reference proteome</keyword>
<evidence type="ECO:0000313" key="1">
    <source>
        <dbReference type="EMBL" id="KAJ4941319.1"/>
    </source>
</evidence>
<evidence type="ECO:0000313" key="2">
    <source>
        <dbReference type="Proteomes" id="UP001141806"/>
    </source>
</evidence>
<comment type="caution">
    <text evidence="1">The sequence shown here is derived from an EMBL/GenBank/DDBJ whole genome shotgun (WGS) entry which is preliminary data.</text>
</comment>
<sequence>MVLEVNMAKKLIVFGIPKSKCGCSKLDACAFVANVYDEGNILCIVTDSSPHGINAAGIAIAFHEKEPVLNGVASGQKCDLINMSYREPTLTPVYGHFVDLLNEVVNKHCLISSAVLAIVDLC</sequence>
<name>A0A9Q0GKA2_9MAGN</name>
<dbReference type="AlphaFoldDB" id="A0A9Q0GKA2"/>
<reference evidence="1" key="1">
    <citation type="journal article" date="2023" name="Plant J.">
        <title>The genome of the king protea, Protea cynaroides.</title>
        <authorList>
            <person name="Chang J."/>
            <person name="Duong T.A."/>
            <person name="Schoeman C."/>
            <person name="Ma X."/>
            <person name="Roodt D."/>
            <person name="Barker N."/>
            <person name="Li Z."/>
            <person name="Van de Peer Y."/>
            <person name="Mizrachi E."/>
        </authorList>
    </citation>
    <scope>NUCLEOTIDE SEQUENCE</scope>
    <source>
        <tissue evidence="1">Young leaves</tissue>
    </source>
</reference>
<dbReference type="OrthoDB" id="10256524at2759"/>
<organism evidence="1 2">
    <name type="scientific">Protea cynaroides</name>
    <dbReference type="NCBI Taxonomy" id="273540"/>
    <lineage>
        <taxon>Eukaryota</taxon>
        <taxon>Viridiplantae</taxon>
        <taxon>Streptophyta</taxon>
        <taxon>Embryophyta</taxon>
        <taxon>Tracheophyta</taxon>
        <taxon>Spermatophyta</taxon>
        <taxon>Magnoliopsida</taxon>
        <taxon>Proteales</taxon>
        <taxon>Proteaceae</taxon>
        <taxon>Protea</taxon>
    </lineage>
</organism>
<proteinExistence type="predicted"/>
<dbReference type="Proteomes" id="UP001141806">
    <property type="component" value="Unassembled WGS sequence"/>
</dbReference>